<evidence type="ECO:0000259" key="2">
    <source>
        <dbReference type="Pfam" id="PF00345"/>
    </source>
</evidence>
<accession>A0ABR9GD98</accession>
<dbReference type="InterPro" id="IPR016147">
    <property type="entry name" value="Pili_assmbl_chaperone_N"/>
</dbReference>
<gene>
    <name evidence="3" type="ORF">IGX34_16710</name>
</gene>
<keyword evidence="4" id="KW-1185">Reference proteome</keyword>
<dbReference type="InterPro" id="IPR008962">
    <property type="entry name" value="PapD-like_sf"/>
</dbReference>
<dbReference type="Proteomes" id="UP000651010">
    <property type="component" value="Unassembled WGS sequence"/>
</dbReference>
<feature type="signal peptide" evidence="1">
    <location>
        <begin position="1"/>
        <end position="21"/>
    </location>
</feature>
<comment type="caution">
    <text evidence="3">The sequence shown here is derived from an EMBL/GenBank/DDBJ whole genome shotgun (WGS) entry which is preliminary data.</text>
</comment>
<evidence type="ECO:0000256" key="1">
    <source>
        <dbReference type="SAM" id="SignalP"/>
    </source>
</evidence>
<proteinExistence type="predicted"/>
<name>A0ABR9GD98_9GAMM</name>
<protein>
    <submittedName>
        <fullName evidence="3">Molecular chaperone</fullName>
    </submittedName>
</protein>
<dbReference type="PANTHER" id="PTHR30251">
    <property type="entry name" value="PILUS ASSEMBLY CHAPERONE"/>
    <property type="match status" value="1"/>
</dbReference>
<evidence type="ECO:0000313" key="4">
    <source>
        <dbReference type="Proteomes" id="UP000651010"/>
    </source>
</evidence>
<dbReference type="EMBL" id="JACZZA010000011">
    <property type="protein sequence ID" value="MBE1162027.1"/>
    <property type="molecule type" value="Genomic_DNA"/>
</dbReference>
<organism evidence="3 4">
    <name type="scientific">Dyella acidiphila</name>
    <dbReference type="NCBI Taxonomy" id="2775866"/>
    <lineage>
        <taxon>Bacteria</taxon>
        <taxon>Pseudomonadati</taxon>
        <taxon>Pseudomonadota</taxon>
        <taxon>Gammaproteobacteria</taxon>
        <taxon>Lysobacterales</taxon>
        <taxon>Rhodanobacteraceae</taxon>
        <taxon>Dyella</taxon>
    </lineage>
</organism>
<dbReference type="PANTHER" id="PTHR30251:SF4">
    <property type="entry name" value="SLR1668 PROTEIN"/>
    <property type="match status" value="1"/>
</dbReference>
<reference evidence="3 4" key="1">
    <citation type="submission" date="2020-09" db="EMBL/GenBank/DDBJ databases">
        <title>Dyella sp. 7MK23 isolated from forest soil.</title>
        <authorList>
            <person name="Fu J."/>
        </authorList>
    </citation>
    <scope>NUCLEOTIDE SEQUENCE [LARGE SCALE GENOMIC DNA]</scope>
    <source>
        <strain evidence="3 4">7MK23</strain>
    </source>
</reference>
<feature type="domain" description="Pili assembly chaperone N-terminal" evidence="2">
    <location>
        <begin position="24"/>
        <end position="143"/>
    </location>
</feature>
<feature type="chain" id="PRO_5047288631" evidence="1">
    <location>
        <begin position="22"/>
        <end position="240"/>
    </location>
</feature>
<sequence length="240" mass="25631">MRSIRAVFATVIVALCAAAQATSLQISPVTVDMPSDANAVGITLSNPGTQPLYGQVRVFRWGQNDTGDTLDATQDIVASPPLIQVAPHSDQLVRLVRQTQDAVATEQSYRILIDEIPHAGSDETNGVTIRLRYSVPIFIHPAGAIGKPNLSWQLLHDAQGWLLHVANTGNRHGQIGEVKLLAGGKTLTLNKGLLGYVLAGREQQWKVALDPQLALQGPLTLHAMINGQAIDATVSVSAPH</sequence>
<dbReference type="Gene3D" id="2.60.40.10">
    <property type="entry name" value="Immunoglobulins"/>
    <property type="match status" value="1"/>
</dbReference>
<dbReference type="RefSeq" id="WP_192556863.1">
    <property type="nucleotide sequence ID" value="NZ_JACZZA010000011.1"/>
</dbReference>
<evidence type="ECO:0000313" key="3">
    <source>
        <dbReference type="EMBL" id="MBE1162027.1"/>
    </source>
</evidence>
<keyword evidence="1" id="KW-0732">Signal</keyword>
<dbReference type="Pfam" id="PF00345">
    <property type="entry name" value="PapD_N"/>
    <property type="match status" value="1"/>
</dbReference>
<dbReference type="SUPFAM" id="SSF49354">
    <property type="entry name" value="PapD-like"/>
    <property type="match status" value="1"/>
</dbReference>
<dbReference type="InterPro" id="IPR050643">
    <property type="entry name" value="Periplasmic_pilus_chap"/>
</dbReference>
<dbReference type="InterPro" id="IPR013783">
    <property type="entry name" value="Ig-like_fold"/>
</dbReference>